<name>A0A131ZYJ4_SARSC</name>
<evidence type="ECO:0000313" key="1">
    <source>
        <dbReference type="EMBL" id="KPM03753.1"/>
    </source>
</evidence>
<organism evidence="1 2">
    <name type="scientific">Sarcoptes scabiei</name>
    <name type="common">Itch mite</name>
    <name type="synonym">Acarus scabiei</name>
    <dbReference type="NCBI Taxonomy" id="52283"/>
    <lineage>
        <taxon>Eukaryota</taxon>
        <taxon>Metazoa</taxon>
        <taxon>Ecdysozoa</taxon>
        <taxon>Arthropoda</taxon>
        <taxon>Chelicerata</taxon>
        <taxon>Arachnida</taxon>
        <taxon>Acari</taxon>
        <taxon>Acariformes</taxon>
        <taxon>Sarcoptiformes</taxon>
        <taxon>Astigmata</taxon>
        <taxon>Psoroptidia</taxon>
        <taxon>Sarcoptoidea</taxon>
        <taxon>Sarcoptidae</taxon>
        <taxon>Sarcoptinae</taxon>
        <taxon>Sarcoptes</taxon>
    </lineage>
</organism>
<accession>A0A131ZYJ4</accession>
<comment type="caution">
    <text evidence="1">The sequence shown here is derived from an EMBL/GenBank/DDBJ whole genome shotgun (WGS) entry which is preliminary data.</text>
</comment>
<sequence length="88" mass="10564">MDLKSVRIRNKIIIKVPLIMTRIQINERMKKMIKNIETIRNKRTKKITIKMIIIKRRRKMKNKIITLTKNTITNTNIKMSTKNCLTIN</sequence>
<dbReference type="Proteomes" id="UP000616769">
    <property type="component" value="Unassembled WGS sequence"/>
</dbReference>
<protein>
    <submittedName>
        <fullName evidence="1">Uncharacterized protein</fullName>
    </submittedName>
</protein>
<dbReference type="EMBL" id="JXLN01006028">
    <property type="protein sequence ID" value="KPM03753.1"/>
    <property type="molecule type" value="Genomic_DNA"/>
</dbReference>
<proteinExistence type="predicted"/>
<reference evidence="1 2" key="1">
    <citation type="journal article" date="2015" name="Parasit. Vectors">
        <title>Draft genome of the scabies mite.</title>
        <authorList>
            <person name="Rider S.D.Jr."/>
            <person name="Morgan M.S."/>
            <person name="Arlian L.G."/>
        </authorList>
    </citation>
    <scope>NUCLEOTIDE SEQUENCE [LARGE SCALE GENOMIC DNA]</scope>
    <source>
        <strain evidence="1">Arlian Lab</strain>
    </source>
</reference>
<gene>
    <name evidence="1" type="ORF">QR98_0021870</name>
</gene>
<dbReference type="VEuPathDB" id="VectorBase:SSCA007568"/>
<evidence type="ECO:0000313" key="2">
    <source>
        <dbReference type="Proteomes" id="UP000616769"/>
    </source>
</evidence>
<dbReference type="AlphaFoldDB" id="A0A131ZYJ4"/>